<dbReference type="AlphaFoldDB" id="A0A8E0RM44"/>
<organism evidence="1 2">
    <name type="scientific">Fasciolopsis buskii</name>
    <dbReference type="NCBI Taxonomy" id="27845"/>
    <lineage>
        <taxon>Eukaryota</taxon>
        <taxon>Metazoa</taxon>
        <taxon>Spiralia</taxon>
        <taxon>Lophotrochozoa</taxon>
        <taxon>Platyhelminthes</taxon>
        <taxon>Trematoda</taxon>
        <taxon>Digenea</taxon>
        <taxon>Plagiorchiida</taxon>
        <taxon>Echinostomata</taxon>
        <taxon>Echinostomatoidea</taxon>
        <taxon>Fasciolidae</taxon>
        <taxon>Fasciolopsis</taxon>
    </lineage>
</organism>
<accession>A0A8E0RM44</accession>
<evidence type="ECO:0000313" key="1">
    <source>
        <dbReference type="EMBL" id="KAA0187234.1"/>
    </source>
</evidence>
<dbReference type="OrthoDB" id="6219776at2759"/>
<evidence type="ECO:0000313" key="2">
    <source>
        <dbReference type="Proteomes" id="UP000728185"/>
    </source>
</evidence>
<gene>
    <name evidence="1" type="ORF">FBUS_02857</name>
</gene>
<dbReference type="Proteomes" id="UP000728185">
    <property type="component" value="Unassembled WGS sequence"/>
</dbReference>
<name>A0A8E0RM44_9TREM</name>
<sequence length="214" mass="24055">MVDCSKETDGALVIFRVPLQDLYTLRNAIYRSLSVLQNGYGGTYIGISNDAERVPPCETQPLLNFGMGMLYFTHMEDAKRFVYSDQPFMESEFLAHASVFIVPVIRPLLIGASDVTAFFFTETRNLENYCQLPDKCVMFKMADCGAVPLVADTAQVNIVKSSGQDVKGIQISQFPSKKVFYDWVQSECGAKFREEICRVRSLNSYIATFAKDVD</sequence>
<comment type="caution">
    <text evidence="1">The sequence shown here is derived from an EMBL/GenBank/DDBJ whole genome shotgun (WGS) entry which is preliminary data.</text>
</comment>
<protein>
    <submittedName>
        <fullName evidence="1">Uncharacterized protein</fullName>
    </submittedName>
</protein>
<reference evidence="1" key="1">
    <citation type="submission" date="2019-05" db="EMBL/GenBank/DDBJ databases">
        <title>Annotation for the trematode Fasciolopsis buski.</title>
        <authorList>
            <person name="Choi Y.-J."/>
        </authorList>
    </citation>
    <scope>NUCLEOTIDE SEQUENCE</scope>
    <source>
        <strain evidence="1">HT</strain>
        <tissue evidence="1">Whole worm</tissue>
    </source>
</reference>
<dbReference type="EMBL" id="LUCM01009273">
    <property type="protein sequence ID" value="KAA0187234.1"/>
    <property type="molecule type" value="Genomic_DNA"/>
</dbReference>
<keyword evidence="2" id="KW-1185">Reference proteome</keyword>
<proteinExistence type="predicted"/>